<dbReference type="PROSITE" id="PS51746">
    <property type="entry name" value="PPM_2"/>
    <property type="match status" value="1"/>
</dbReference>
<comment type="similarity">
    <text evidence="2">Belongs to the adenylyl cyclase class-3 family.</text>
</comment>
<feature type="domain" description="Guanylate cyclase" evidence="14">
    <location>
        <begin position="1567"/>
        <end position="1703"/>
    </location>
</feature>
<keyword evidence="8" id="KW-0460">Magnesium</keyword>
<protein>
    <recommendedName>
        <fullName evidence="4">Adenylate cyclase</fullName>
        <ecNumber evidence="3">4.6.1.1</ecNumber>
    </recommendedName>
    <alternativeName>
        <fullName evidence="11">ATP pyrophosphate-lyase</fullName>
    </alternativeName>
    <alternativeName>
        <fullName evidence="12">Adenylyl cyclase</fullName>
    </alternativeName>
</protein>
<evidence type="ECO:0000313" key="17">
    <source>
        <dbReference type="EMBL" id="KAG0139944.1"/>
    </source>
</evidence>
<proteinExistence type="inferred from homology"/>
<feature type="region of interest" description="Disordered" evidence="13">
    <location>
        <begin position="442"/>
        <end position="477"/>
    </location>
</feature>
<feature type="compositionally biased region" description="Polar residues" evidence="13">
    <location>
        <begin position="45"/>
        <end position="54"/>
    </location>
</feature>
<keyword evidence="18" id="KW-1185">Reference proteome</keyword>
<name>A0A9P6T611_9BASI</name>
<reference evidence="17" key="1">
    <citation type="submission" date="2013-11" db="EMBL/GenBank/DDBJ databases">
        <title>Genome sequence of the fusiform rust pathogen reveals effectors for host alternation and coevolution with pine.</title>
        <authorList>
            <consortium name="DOE Joint Genome Institute"/>
            <person name="Smith K."/>
            <person name="Pendleton A."/>
            <person name="Kubisiak T."/>
            <person name="Anderson C."/>
            <person name="Salamov A."/>
            <person name="Aerts A."/>
            <person name="Riley R."/>
            <person name="Clum A."/>
            <person name="Lindquist E."/>
            <person name="Ence D."/>
            <person name="Campbell M."/>
            <person name="Kronenberg Z."/>
            <person name="Feau N."/>
            <person name="Dhillon B."/>
            <person name="Hamelin R."/>
            <person name="Burleigh J."/>
            <person name="Smith J."/>
            <person name="Yandell M."/>
            <person name="Nelson C."/>
            <person name="Grigoriev I."/>
            <person name="Davis J."/>
        </authorList>
    </citation>
    <scope>NUCLEOTIDE SEQUENCE</scope>
    <source>
        <strain evidence="17">G11</strain>
    </source>
</reference>
<feature type="domain" description="Ras-associating" evidence="15">
    <location>
        <begin position="508"/>
        <end position="596"/>
    </location>
</feature>
<feature type="compositionally biased region" description="Polar residues" evidence="13">
    <location>
        <begin position="1326"/>
        <end position="1337"/>
    </location>
</feature>
<evidence type="ECO:0000256" key="4">
    <source>
        <dbReference type="ARBA" id="ARBA00021420"/>
    </source>
</evidence>
<dbReference type="GO" id="GO:0004016">
    <property type="term" value="F:adenylate cyclase activity"/>
    <property type="evidence" value="ECO:0007669"/>
    <property type="project" value="UniProtKB-EC"/>
</dbReference>
<dbReference type="SUPFAM" id="SSF55073">
    <property type="entry name" value="Nucleotide cyclase"/>
    <property type="match status" value="1"/>
</dbReference>
<dbReference type="Pfam" id="PF00211">
    <property type="entry name" value="Guanylate_cyc"/>
    <property type="match status" value="1"/>
</dbReference>
<dbReference type="EMBL" id="MU167497">
    <property type="protein sequence ID" value="KAG0139944.1"/>
    <property type="molecule type" value="Genomic_DNA"/>
</dbReference>
<dbReference type="PROSITE" id="PS50125">
    <property type="entry name" value="GUANYLATE_CYCLASE_2"/>
    <property type="match status" value="1"/>
</dbReference>
<dbReference type="InterPro" id="IPR003591">
    <property type="entry name" value="Leu-rich_rpt_typical-subtyp"/>
</dbReference>
<keyword evidence="7" id="KW-0677">Repeat</keyword>
<dbReference type="Gene3D" id="3.30.70.1230">
    <property type="entry name" value="Nucleotide cyclase"/>
    <property type="match status" value="1"/>
</dbReference>
<evidence type="ECO:0000259" key="16">
    <source>
        <dbReference type="PROSITE" id="PS51746"/>
    </source>
</evidence>
<evidence type="ECO:0000256" key="8">
    <source>
        <dbReference type="ARBA" id="ARBA00022842"/>
    </source>
</evidence>
<feature type="region of interest" description="Disordered" evidence="13">
    <location>
        <begin position="184"/>
        <end position="284"/>
    </location>
</feature>
<dbReference type="GO" id="GO:0035556">
    <property type="term" value="P:intracellular signal transduction"/>
    <property type="evidence" value="ECO:0007669"/>
    <property type="project" value="InterPro"/>
</dbReference>
<dbReference type="InterPro" id="IPR050216">
    <property type="entry name" value="LRR_domain-containing"/>
</dbReference>
<evidence type="ECO:0000256" key="13">
    <source>
        <dbReference type="SAM" id="MobiDB-lite"/>
    </source>
</evidence>
<dbReference type="Pfam" id="PF00560">
    <property type="entry name" value="LRR_1"/>
    <property type="match status" value="1"/>
</dbReference>
<dbReference type="CDD" id="cd17214">
    <property type="entry name" value="RA_CYR1_like"/>
    <property type="match status" value="1"/>
</dbReference>
<dbReference type="InterPro" id="IPR000159">
    <property type="entry name" value="RA_dom"/>
</dbReference>
<dbReference type="PROSITE" id="PS50200">
    <property type="entry name" value="RA"/>
    <property type="match status" value="1"/>
</dbReference>
<dbReference type="InterPro" id="IPR001054">
    <property type="entry name" value="A/G_cyclase"/>
</dbReference>
<dbReference type="SMART" id="SM00364">
    <property type="entry name" value="LRR_BAC"/>
    <property type="match status" value="10"/>
</dbReference>
<dbReference type="CDD" id="cd07302">
    <property type="entry name" value="CHD"/>
    <property type="match status" value="1"/>
</dbReference>
<feature type="compositionally biased region" description="Basic and acidic residues" evidence="13">
    <location>
        <begin position="7"/>
        <end position="17"/>
    </location>
</feature>
<dbReference type="SMART" id="SM00369">
    <property type="entry name" value="LRR_TYP"/>
    <property type="match status" value="12"/>
</dbReference>
<evidence type="ECO:0000256" key="6">
    <source>
        <dbReference type="ARBA" id="ARBA00022723"/>
    </source>
</evidence>
<dbReference type="InterPro" id="IPR055071">
    <property type="entry name" value="RA_PHLPP-like"/>
</dbReference>
<dbReference type="GO" id="GO:0005737">
    <property type="term" value="C:cytoplasm"/>
    <property type="evidence" value="ECO:0007669"/>
    <property type="project" value="TreeGrafter"/>
</dbReference>
<feature type="compositionally biased region" description="Polar residues" evidence="13">
    <location>
        <begin position="249"/>
        <end position="265"/>
    </location>
</feature>
<dbReference type="SMART" id="SM00044">
    <property type="entry name" value="CYCc"/>
    <property type="match status" value="1"/>
</dbReference>
<evidence type="ECO:0000256" key="10">
    <source>
        <dbReference type="ARBA" id="ARBA00023239"/>
    </source>
</evidence>
<dbReference type="SUPFAM" id="SSF52075">
    <property type="entry name" value="Outer arm dynein light chain 1"/>
    <property type="match status" value="1"/>
</dbReference>
<feature type="compositionally biased region" description="Polar residues" evidence="13">
    <location>
        <begin position="207"/>
        <end position="235"/>
    </location>
</feature>
<keyword evidence="6" id="KW-0479">Metal-binding</keyword>
<dbReference type="PANTHER" id="PTHR48051:SF1">
    <property type="entry name" value="RAS SUPPRESSOR PROTEIN 1"/>
    <property type="match status" value="1"/>
</dbReference>
<dbReference type="SUPFAM" id="SSF81606">
    <property type="entry name" value="PP2C-like"/>
    <property type="match status" value="1"/>
</dbReference>
<comment type="caution">
    <text evidence="17">The sequence shown here is derived from an EMBL/GenBank/DDBJ whole genome shotgun (WGS) entry which is preliminary data.</text>
</comment>
<dbReference type="SMART" id="SM00332">
    <property type="entry name" value="PP2Cc"/>
    <property type="match status" value="1"/>
</dbReference>
<evidence type="ECO:0000259" key="15">
    <source>
        <dbReference type="PROSITE" id="PS50200"/>
    </source>
</evidence>
<dbReference type="InterPro" id="IPR032675">
    <property type="entry name" value="LRR_dom_sf"/>
</dbReference>
<evidence type="ECO:0000259" key="14">
    <source>
        <dbReference type="PROSITE" id="PS50125"/>
    </source>
</evidence>
<dbReference type="SUPFAM" id="SSF52047">
    <property type="entry name" value="RNI-like"/>
    <property type="match status" value="1"/>
</dbReference>
<dbReference type="InterPro" id="IPR029787">
    <property type="entry name" value="Nucleotide_cyclase"/>
</dbReference>
<keyword evidence="10" id="KW-0456">Lyase</keyword>
<evidence type="ECO:0000313" key="18">
    <source>
        <dbReference type="Proteomes" id="UP000886653"/>
    </source>
</evidence>
<dbReference type="GO" id="GO:0046872">
    <property type="term" value="F:metal ion binding"/>
    <property type="evidence" value="ECO:0007669"/>
    <property type="project" value="UniProtKB-KW"/>
</dbReference>
<evidence type="ECO:0000256" key="5">
    <source>
        <dbReference type="ARBA" id="ARBA00022614"/>
    </source>
</evidence>
<evidence type="ECO:0000256" key="12">
    <source>
        <dbReference type="ARBA" id="ARBA00032637"/>
    </source>
</evidence>
<keyword evidence="5" id="KW-0433">Leucine-rich repeat</keyword>
<sequence length="1956" mass="212647">MLRKKASRNELTNDEHGGQPLEDYGPPLPKLRNFAGVADEDFPGSLTQTPTASFAKQRIRKLTGGANKDRSAKNRDQDGHAFHGQPLPPRTNISHHPGPGHGTDGDLITLDTNLDEMEGIIDRDHLIQLRRTSSVSASTTLPRDGSLASFTLTGSPPNPSDAVLLEASASGSLAGGTLFADPFNPGRTLGGTGAPSYSRPGAHDSNHQLSESLRSTVNPHEQAVGYSSSIRSTNGRVPLDHHRHDSHASLHSQYSSPSLTRTSHQTPHDGVNSRPSLGASSLNYSSPSRKLVNMASGVTTFHMPTQSNSSIATGNGLSGLGVMPASMTTASIGFPGGPGPTPGGIGAAGWTAPESWAVNPLEGLDAGGTDADESEDDEAMLIGEFQPGPDDHLTLEARSNGSILSSSSASTLPGVVGPNTLTISSRGRLGSIDENATGTTLNLYAPAAGGPNSRRPSDTGGSSVHNGSEASSLSRTLIGPGMAGGVVVNGKAGSLSRTVTSEVTKPWTIRISRSDGSFATLSCPLTYSASEICHQLGRKLFNQKPPASYKLYIKERGLERVVALNEKPLIFQRRRLEQAGYTIADRLDDVGRSDYSYLIKFIYKEESLAAVGGDDDFNNGNLEYVDLQARSIQAIPIFLFKHAPLLVSLNLSKNPKLDIPSDFIQLCTSLRELRLCYMGMKRVHPSIRQCQSLSRLDLSNNRIVDLEHARLDELTDLMALKAHNNRLWTLPDYFRDFRTLRLLNISNNKFESLPGVVCQIESLVDLDISFNMITVLPTEIGQLKNLERLVLLANPISTIPSTFVGLRQLREIDCRRCLLGDIAIFSDLPKLNKLLCESNAVTILDGAFNSLTELNASCNSITRLLLVGTGATLVSLNVSHAKISSLGQEFFDALVSCESLNLDSNQIKSFSDSFAQLTNLRNFSMKNNHLTSLPESIGQLQRLHTLDLANNNLGALPKTIWNCSQLIVLNASSNLIEEFPMPPVAEQPEDMKRKISAPSLNKLPPVSNTNRTLPPLSKSLQELFLGDNGLGDNVFSPISLLSELRVLNLSFNDLYEISSLTLSKCESLEELYLSGNSLTSLPGEEIEALVNLKTLFVNGNKLQTLPAELGKIKHLESLDVASNVLKYNVTNWPYDWNWNWNLDLQYLNLSGNKRLEIKPAAGKQQDAIAIATAKRKNLSNFNALRRLRLLGLMDVTLTTPSVPDENEDRRVRVTQSEVSSMAYGIADSMGREDYNVVGLDMVVSRFRNRDDESLFGLFDAHSKTPFAGGKLAKYLHDGFSAMLAAELRRLREGESVAEALRRAFLNINRDYGNQVTSQFDGRRKGSSGSLLTSERPSITGSSTGADIRCGASGVVVYVAKKTVYVANVGDALAVIAKRGGAAHPIASKHDPFDAAEIERIRSAEGWVSQKGLVADEVEVSRSFGYFHVHPAINAKPSVQTIELSEDDEFIIIANAGLWAHMTYQAAVDVARAQNRKADPMMAAQKLRDLALSYGAESNLMVMVVALGDLFKAKRRLTYRGAGGAQIDEEAYGATRVAARRGQLTDAPGEKYLTLLDREVAPPTGMVALVFTDIRNSTSLWETNPGMQSAMRMHNQLLRRQLRAIGGYEVKTEGDAFMVSFPSVTSALLWCFTVQLELLREDWPQEILDSEDGKEIYDSSGLLCYRGLSVRMGIHWGNPHCEADPITRRMDYFGPMVNRSARISGEAKGGEITASLDVIEIVKTLCFDQDDQTKERSGSVAANTLVPFTEEPETVLDPATRRDVASIRKMGFGISEIGEKRLKGLEMPEFLSLIYPRALAGRLNNQGASLGGPDSKVDEVYEPTPRMVDVNHIRQLAVLVYRLEAVSAATVHAPLAFSPSSPRTPTNTKSNERRCRVHPHLLAYPVRLESTDEELAAVLENMVIRIENVLAALELRALGPIDQVLAALGEAIRVDPKVILHALETFGTASAAVGLFG</sequence>
<dbReference type="InterPro" id="IPR001611">
    <property type="entry name" value="Leu-rich_rpt"/>
</dbReference>
<dbReference type="FunFam" id="3.80.10.10:FF:000220">
    <property type="entry name" value="Adenylate cyclase AcyA"/>
    <property type="match status" value="1"/>
</dbReference>
<dbReference type="InterPro" id="IPR036457">
    <property type="entry name" value="PPM-type-like_dom_sf"/>
</dbReference>
<dbReference type="SMART" id="SM00365">
    <property type="entry name" value="LRR_SD22"/>
    <property type="match status" value="6"/>
</dbReference>
<dbReference type="InterPro" id="IPR001932">
    <property type="entry name" value="PPM-type_phosphatase-like_dom"/>
</dbReference>
<evidence type="ECO:0000256" key="9">
    <source>
        <dbReference type="ARBA" id="ARBA00022998"/>
    </source>
</evidence>
<organism evidence="17 18">
    <name type="scientific">Cronartium quercuum f. sp. fusiforme G11</name>
    <dbReference type="NCBI Taxonomy" id="708437"/>
    <lineage>
        <taxon>Eukaryota</taxon>
        <taxon>Fungi</taxon>
        <taxon>Dikarya</taxon>
        <taxon>Basidiomycota</taxon>
        <taxon>Pucciniomycotina</taxon>
        <taxon>Pucciniomycetes</taxon>
        <taxon>Pucciniales</taxon>
        <taxon>Coleosporiaceae</taxon>
        <taxon>Cronartium</taxon>
    </lineage>
</organism>
<evidence type="ECO:0000256" key="1">
    <source>
        <dbReference type="ARBA" id="ARBA00001593"/>
    </source>
</evidence>
<dbReference type="Proteomes" id="UP000886653">
    <property type="component" value="Unassembled WGS sequence"/>
</dbReference>
<feature type="compositionally biased region" description="Polar residues" evidence="13">
    <location>
        <begin position="273"/>
        <end position="284"/>
    </location>
</feature>
<dbReference type="EC" id="4.6.1.1" evidence="3"/>
<evidence type="ECO:0000256" key="11">
    <source>
        <dbReference type="ARBA" id="ARBA00032597"/>
    </source>
</evidence>
<dbReference type="GO" id="GO:0006171">
    <property type="term" value="P:cAMP biosynthetic process"/>
    <property type="evidence" value="ECO:0007669"/>
    <property type="project" value="UniProtKB-KW"/>
</dbReference>
<comment type="catalytic activity">
    <reaction evidence="1">
        <text>ATP = 3',5'-cyclic AMP + diphosphate</text>
        <dbReference type="Rhea" id="RHEA:15389"/>
        <dbReference type="ChEBI" id="CHEBI:30616"/>
        <dbReference type="ChEBI" id="CHEBI:33019"/>
        <dbReference type="ChEBI" id="CHEBI:58165"/>
        <dbReference type="EC" id="4.6.1.1"/>
    </reaction>
</comment>
<dbReference type="Pfam" id="PF13855">
    <property type="entry name" value="LRR_8"/>
    <property type="match status" value="3"/>
</dbReference>
<evidence type="ECO:0000256" key="7">
    <source>
        <dbReference type="ARBA" id="ARBA00022737"/>
    </source>
</evidence>
<feature type="compositionally biased region" description="Basic and acidic residues" evidence="13">
    <location>
        <begin position="67"/>
        <end position="81"/>
    </location>
</feature>
<evidence type="ECO:0000256" key="2">
    <source>
        <dbReference type="ARBA" id="ARBA00005381"/>
    </source>
</evidence>
<dbReference type="PROSITE" id="PS51450">
    <property type="entry name" value="LRR"/>
    <property type="match status" value="4"/>
</dbReference>
<feature type="region of interest" description="Disordered" evidence="13">
    <location>
        <begin position="1"/>
        <end position="106"/>
    </location>
</feature>
<dbReference type="CDD" id="cd00143">
    <property type="entry name" value="PP2Cc"/>
    <property type="match status" value="1"/>
</dbReference>
<keyword evidence="9" id="KW-0115">cAMP biosynthesis</keyword>
<dbReference type="PANTHER" id="PTHR48051">
    <property type="match status" value="1"/>
</dbReference>
<feature type="compositionally biased region" description="Basic and acidic residues" evidence="13">
    <location>
        <begin position="238"/>
        <end position="248"/>
    </location>
</feature>
<feature type="domain" description="PPM-type phosphatase" evidence="16">
    <location>
        <begin position="1215"/>
        <end position="1506"/>
    </location>
</feature>
<feature type="region of interest" description="Disordered" evidence="13">
    <location>
        <begin position="133"/>
        <end position="156"/>
    </location>
</feature>
<feature type="compositionally biased region" description="Polar residues" evidence="13">
    <location>
        <begin position="459"/>
        <end position="475"/>
    </location>
</feature>
<dbReference type="Gene3D" id="3.80.10.10">
    <property type="entry name" value="Ribonuclease Inhibitor"/>
    <property type="match status" value="4"/>
</dbReference>
<dbReference type="OrthoDB" id="2021138at2759"/>
<dbReference type="Pfam" id="PF23010">
    <property type="entry name" value="RA_3"/>
    <property type="match status" value="1"/>
</dbReference>
<accession>A0A9P6T611</accession>
<dbReference type="Gene3D" id="3.60.40.10">
    <property type="entry name" value="PPM-type phosphatase domain"/>
    <property type="match status" value="1"/>
</dbReference>
<feature type="region of interest" description="Disordered" evidence="13">
    <location>
        <begin position="1316"/>
        <end position="1337"/>
    </location>
</feature>
<gene>
    <name evidence="17" type="ORF">CROQUDRAFT_53997</name>
</gene>
<dbReference type="Pfam" id="PF00481">
    <property type="entry name" value="PP2C"/>
    <property type="match status" value="1"/>
</dbReference>
<evidence type="ECO:0000256" key="3">
    <source>
        <dbReference type="ARBA" id="ARBA00012201"/>
    </source>
</evidence>